<evidence type="ECO:0008006" key="6">
    <source>
        <dbReference type="Google" id="ProtNLM"/>
    </source>
</evidence>
<dbReference type="Pfam" id="PF24181">
    <property type="entry name" value="TPR_TTI1_C"/>
    <property type="match status" value="1"/>
</dbReference>
<feature type="domain" description="TTI1 N-terminal TPR" evidence="2">
    <location>
        <begin position="9"/>
        <end position="373"/>
    </location>
</feature>
<evidence type="ECO:0000313" key="5">
    <source>
        <dbReference type="Proteomes" id="UP001383192"/>
    </source>
</evidence>
<dbReference type="InterPro" id="IPR049362">
    <property type="entry name" value="TTI1_rpt"/>
</dbReference>
<dbReference type="AlphaFoldDB" id="A0AAW0E3E2"/>
<gene>
    <name evidence="4" type="ORF">VNI00_002038</name>
</gene>
<dbReference type="Pfam" id="PF24173">
    <property type="entry name" value="TPR_TTI1_N"/>
    <property type="match status" value="1"/>
</dbReference>
<dbReference type="SUPFAM" id="SSF48371">
    <property type="entry name" value="ARM repeat"/>
    <property type="match status" value="1"/>
</dbReference>
<name>A0AAW0E3E2_9AGAR</name>
<dbReference type="PANTHER" id="PTHR18460">
    <property type="entry name" value="TEL2 INTERACTING PROTEIN 1 TTI1 FAMILY MEMBER"/>
    <property type="match status" value="1"/>
</dbReference>
<organism evidence="4 5">
    <name type="scientific">Paramarasmius palmivorus</name>
    <dbReference type="NCBI Taxonomy" id="297713"/>
    <lineage>
        <taxon>Eukaryota</taxon>
        <taxon>Fungi</taxon>
        <taxon>Dikarya</taxon>
        <taxon>Basidiomycota</taxon>
        <taxon>Agaricomycotina</taxon>
        <taxon>Agaricomycetes</taxon>
        <taxon>Agaricomycetidae</taxon>
        <taxon>Agaricales</taxon>
        <taxon>Marasmiineae</taxon>
        <taxon>Marasmiaceae</taxon>
        <taxon>Paramarasmius</taxon>
    </lineage>
</organism>
<dbReference type="InterPro" id="IPR016024">
    <property type="entry name" value="ARM-type_fold"/>
</dbReference>
<dbReference type="EMBL" id="JAYKXP010000005">
    <property type="protein sequence ID" value="KAK7058404.1"/>
    <property type="molecule type" value="Genomic_DNA"/>
</dbReference>
<evidence type="ECO:0000259" key="3">
    <source>
        <dbReference type="Pfam" id="PF24181"/>
    </source>
</evidence>
<feature type="region of interest" description="Disordered" evidence="1">
    <location>
        <begin position="859"/>
        <end position="911"/>
    </location>
</feature>
<dbReference type="InterPro" id="IPR057567">
    <property type="entry name" value="TPR_TTI1_C"/>
</dbReference>
<evidence type="ECO:0000256" key="1">
    <source>
        <dbReference type="SAM" id="MobiDB-lite"/>
    </source>
</evidence>
<sequence length="1139" mass="126024">MEDQSKVIFNRLKPICVPLLGSSQLNPSSIPLVLKLLTELIDALRDIHSSGNTLSISLISYIFFPLQSILRRNPSPAIPDQVLEKIFIGLSIICEDWWWNCDLEIWEQLFMLSGSVIGGLEAKGKGKDRDEETKAAAAQCLLALLRPRGDDDGAFTPTQAQKRLQVFKDHANTPKFIPILGQTLNSILETAESRNLSLQKLSLDLAHTIIRVYLPDQLVVTVLPGVTSTMCKLALGTARGKGWAKGDIVAQSLRVMQEAIIIAIGDDACIRDGALKAVNDLEDLTELLSEAQPPKQTEQRPYGTTRTSSWLRGTSSQLHMAIKTLSPLVKHPTPSALVALAMFSKVVLGATPRTLEQTQPLLLSFLLSLSNHDLESVSSVAFQSLLDLFSMGPNVQQPLLHTLLRTTRDSLVALPILLPSHSDAKVEHIAGVIDSVCRLAIAGAEAGHIGLRSISSEIGKLLGPTGGIEKWGWSLLTVLEFVDPIVTVTRTSAAQLMLESDSNGASEWVPFPQATLKNVSNSSTYHALVRMLHSLGRAAGDAALFSVEWFANVGQSGKHTRSVAGLWCSCRLLEGISGIDLTSEVSLEAQIAPSTKRLEKFARGLAKNLAQLWDSVDDDLVDEPDKNLDRDDSTSSDLVQHVTGLNPLHETLQITNTTPRKPRKVSQPMLHRAFTLQLLSVTAGVLQSRFVNLLIYTLYPILHSLISPVSFLSTTGSAALNYVTHCTSYASPGNLLLSNFDYVLDSVSRRLSRRWLDIDATKVLVVMIHLVGNDIVERAGDVVEECFDRLDEYHGYDVVVEGIVDVLHEVIKVIEVEDEAMRIDEEGSKPALKQWQADKHKFDEFFVWFPDRHRPLFEEDNTDYGPAPRKAWGEDDDQSKGKGKDTENDEDVEMAEAQVDPDAKPPPNPAQALTKQVVDRSMYFLTHRSAVIRARILTLLSASVPVLPEDAMMPAIHSAWPFILNRITDNETFVVSAAASLVETLTTHRGTYMYRRIWDDVWPRFYNMLSKLQEADSFSALSRRGPGAVGTESVYTHSHRIYRSLLKTMTAAVTGVDPQDSSNWQVIISFRRFLHSRASEELQQCARELYVAAGIKNEDAVWLALHATASQVDTSTKFLYQPTWDIMGNVDLIFKVLDE</sequence>
<dbReference type="GO" id="GO:0005737">
    <property type="term" value="C:cytoplasm"/>
    <property type="evidence" value="ECO:0007669"/>
    <property type="project" value="TreeGrafter"/>
</dbReference>
<comment type="caution">
    <text evidence="4">The sequence shown here is derived from an EMBL/GenBank/DDBJ whole genome shotgun (WGS) entry which is preliminary data.</text>
</comment>
<reference evidence="4 5" key="1">
    <citation type="submission" date="2024-01" db="EMBL/GenBank/DDBJ databases">
        <title>A draft genome for a cacao thread blight-causing isolate of Paramarasmius palmivorus.</title>
        <authorList>
            <person name="Baruah I.K."/>
            <person name="Bukari Y."/>
            <person name="Amoako-Attah I."/>
            <person name="Meinhardt L.W."/>
            <person name="Bailey B.A."/>
            <person name="Cohen S.P."/>
        </authorList>
    </citation>
    <scope>NUCLEOTIDE SEQUENCE [LARGE SCALE GENOMIC DNA]</scope>
    <source>
        <strain evidence="4 5">GH-12</strain>
    </source>
</reference>
<evidence type="ECO:0000259" key="2">
    <source>
        <dbReference type="Pfam" id="PF24173"/>
    </source>
</evidence>
<protein>
    <recommendedName>
        <fullName evidence="6">TEL2-interacting protein 1</fullName>
    </recommendedName>
</protein>
<proteinExistence type="predicted"/>
<dbReference type="Pfam" id="PF21547">
    <property type="entry name" value="TTI1"/>
    <property type="match status" value="1"/>
</dbReference>
<dbReference type="InterPro" id="IPR057566">
    <property type="entry name" value="TPR_TTI1_N"/>
</dbReference>
<dbReference type="InterPro" id="IPR052587">
    <property type="entry name" value="TELO2-interacting_protein_1"/>
</dbReference>
<dbReference type="Proteomes" id="UP001383192">
    <property type="component" value="Unassembled WGS sequence"/>
</dbReference>
<feature type="domain" description="TTI1 C-terminal TPR" evidence="3">
    <location>
        <begin position="806"/>
        <end position="1102"/>
    </location>
</feature>
<dbReference type="PANTHER" id="PTHR18460:SF3">
    <property type="entry name" value="TELO2-INTERACTING PROTEIN 1 HOMOLOG"/>
    <property type="match status" value="1"/>
</dbReference>
<accession>A0AAW0E3E2</accession>
<keyword evidence="5" id="KW-1185">Reference proteome</keyword>
<evidence type="ECO:0000313" key="4">
    <source>
        <dbReference type="EMBL" id="KAK7058404.1"/>
    </source>
</evidence>